<dbReference type="InterPro" id="IPR023753">
    <property type="entry name" value="FAD/NAD-binding_dom"/>
</dbReference>
<comment type="similarity">
    <text evidence="1">Belongs to the class-II pyridine nucleotide-disulfide oxidoreductase family.</text>
</comment>
<evidence type="ECO:0000256" key="2">
    <source>
        <dbReference type="ARBA" id="ARBA00022630"/>
    </source>
</evidence>
<dbReference type="Gene3D" id="3.50.50.60">
    <property type="entry name" value="FAD/NAD(P)-binding domain"/>
    <property type="match status" value="2"/>
</dbReference>
<feature type="non-terminal residue" evidence="5">
    <location>
        <position position="318"/>
    </location>
</feature>
<dbReference type="InterPro" id="IPR050097">
    <property type="entry name" value="Ferredoxin-NADP_redctase_2"/>
</dbReference>
<proteinExistence type="inferred from homology"/>
<reference evidence="5 6" key="1">
    <citation type="submission" date="2023-01" db="EMBL/GenBank/DDBJ databases">
        <title>Analysis of 21 Apiospora genomes using comparative genomics revels a genus with tremendous synthesis potential of carbohydrate active enzymes and secondary metabolites.</title>
        <authorList>
            <person name="Sorensen T."/>
        </authorList>
    </citation>
    <scope>NUCLEOTIDE SEQUENCE [LARGE SCALE GENOMIC DNA]</scope>
    <source>
        <strain evidence="5 6">CBS 20057</strain>
    </source>
</reference>
<comment type="caution">
    <text evidence="5">The sequence shown here is derived from an EMBL/GenBank/DDBJ whole genome shotgun (WGS) entry which is preliminary data.</text>
</comment>
<dbReference type="InterPro" id="IPR036188">
    <property type="entry name" value="FAD/NAD-bd_sf"/>
</dbReference>
<keyword evidence="3" id="KW-0560">Oxidoreductase</keyword>
<evidence type="ECO:0000256" key="1">
    <source>
        <dbReference type="ARBA" id="ARBA00009333"/>
    </source>
</evidence>
<dbReference type="PRINTS" id="PR00469">
    <property type="entry name" value="PNDRDTASEII"/>
</dbReference>
<dbReference type="SUPFAM" id="SSF51905">
    <property type="entry name" value="FAD/NAD(P)-binding domain"/>
    <property type="match status" value="1"/>
</dbReference>
<organism evidence="5 6">
    <name type="scientific">Apiospora marii</name>
    <dbReference type="NCBI Taxonomy" id="335849"/>
    <lineage>
        <taxon>Eukaryota</taxon>
        <taxon>Fungi</taxon>
        <taxon>Dikarya</taxon>
        <taxon>Ascomycota</taxon>
        <taxon>Pezizomycotina</taxon>
        <taxon>Sordariomycetes</taxon>
        <taxon>Xylariomycetidae</taxon>
        <taxon>Amphisphaeriales</taxon>
        <taxon>Apiosporaceae</taxon>
        <taxon>Apiospora</taxon>
    </lineage>
</organism>
<keyword evidence="6" id="KW-1185">Reference proteome</keyword>
<accession>A0ABR1R692</accession>
<gene>
    <name evidence="5" type="ORF">PG991_013537</name>
</gene>
<name>A0ABR1R692_9PEZI</name>
<dbReference type="PANTHER" id="PTHR48105">
    <property type="entry name" value="THIOREDOXIN REDUCTASE 1-RELATED-RELATED"/>
    <property type="match status" value="1"/>
</dbReference>
<evidence type="ECO:0000313" key="5">
    <source>
        <dbReference type="EMBL" id="KAK8001315.1"/>
    </source>
</evidence>
<dbReference type="Proteomes" id="UP001396898">
    <property type="component" value="Unassembled WGS sequence"/>
</dbReference>
<dbReference type="EMBL" id="JAQQWI010000018">
    <property type="protein sequence ID" value="KAK8001315.1"/>
    <property type="molecule type" value="Genomic_DNA"/>
</dbReference>
<feature type="domain" description="FAD/NAD(P)-binding" evidence="4">
    <location>
        <begin position="9"/>
        <end position="298"/>
    </location>
</feature>
<protein>
    <submittedName>
        <fullName evidence="5">FAD/NAD(P)-binding domain-containing protein</fullName>
    </submittedName>
</protein>
<evidence type="ECO:0000259" key="4">
    <source>
        <dbReference type="Pfam" id="PF07992"/>
    </source>
</evidence>
<dbReference type="Pfam" id="PF07992">
    <property type="entry name" value="Pyr_redox_2"/>
    <property type="match status" value="1"/>
</dbReference>
<evidence type="ECO:0000256" key="3">
    <source>
        <dbReference type="ARBA" id="ARBA00023002"/>
    </source>
</evidence>
<evidence type="ECO:0000313" key="6">
    <source>
        <dbReference type="Proteomes" id="UP001396898"/>
    </source>
</evidence>
<sequence>MAPSQEISDAIIVGGSHAGLSAALTLYRANHTSLIFDDGTPRNAQAEHVHMVPAWGDKSPNALREKSRAELKETGLVRFVDRRLVSAAKLEDGTFEVVDDKGERWKGRKIVLAFGVEEKHPDIPGYSENYGKLIYHCLFCFGYEKRGSEVAGVLATGPLGNPSHAPIFAADALRFAKRVKLYTQGDGKLAEEVSKVLAEKQLSNAIEVDNRKLVRISKAAENDNDEKLRLEFDAGTDDVVAFMGHAPDSPVDPTLPKQLGCEMDPKAGIKVSPIWYSTTAPGVFAAGDCCSPLRSVLTGMSAGSCAGVGVARHLAGFS</sequence>
<dbReference type="PRINTS" id="PR00368">
    <property type="entry name" value="FADPNR"/>
</dbReference>
<keyword evidence="2" id="KW-0285">Flavoprotein</keyword>